<proteinExistence type="predicted"/>
<feature type="non-terminal residue" evidence="2">
    <location>
        <position position="175"/>
    </location>
</feature>
<name>J9FYL6_9ZZZZ</name>
<feature type="domain" description="Phage terminase large subunit N-terminal" evidence="1">
    <location>
        <begin position="7"/>
        <end position="137"/>
    </location>
</feature>
<reference evidence="2" key="1">
    <citation type="journal article" date="2012" name="PLoS ONE">
        <title>Gene sets for utilization of primary and secondary nutrition supplies in the distal gut of endangered iberian lynx.</title>
        <authorList>
            <person name="Alcaide M."/>
            <person name="Messina E."/>
            <person name="Richter M."/>
            <person name="Bargiela R."/>
            <person name="Peplies J."/>
            <person name="Huws S.A."/>
            <person name="Newbold C.J."/>
            <person name="Golyshin P.N."/>
            <person name="Simon M.A."/>
            <person name="Lopez G."/>
            <person name="Yakimov M.M."/>
            <person name="Ferrer M."/>
        </authorList>
    </citation>
    <scope>NUCLEOTIDE SEQUENCE</scope>
</reference>
<protein>
    <submittedName>
        <fullName evidence="2">Terminase-like protein</fullName>
    </submittedName>
</protein>
<evidence type="ECO:0000259" key="1">
    <source>
        <dbReference type="Pfam" id="PF04466"/>
    </source>
</evidence>
<dbReference type="Pfam" id="PF04466">
    <property type="entry name" value="Terminase_3"/>
    <property type="match status" value="1"/>
</dbReference>
<dbReference type="InterPro" id="IPR035412">
    <property type="entry name" value="Terminase_L_N"/>
</dbReference>
<dbReference type="EMBL" id="AMCI01007524">
    <property type="protein sequence ID" value="EJW92464.1"/>
    <property type="molecule type" value="Genomic_DNA"/>
</dbReference>
<feature type="non-terminal residue" evidence="2">
    <location>
        <position position="1"/>
    </location>
</feature>
<sequence length="175" mass="20410">YNGSTHLLSFQNGSTIRFGHWNGEVSEQEYNGQEYDWIFIDEATQFSERAFNFLGGCLRGVNNFPKRMYLTCNPGGIGHNWVKRLFIDRNYKTDSDNPEENENPEDYSFIFATVEDNEALLKSSPNYLKALAAMPEDLRRAYRYGDWNAIGGNFFKEFSMKTHGFDDFKIPKHWL</sequence>
<gene>
    <name evidence="2" type="ORF">EVA_19429</name>
</gene>
<comment type="caution">
    <text evidence="2">The sequence shown here is derived from an EMBL/GenBank/DDBJ whole genome shotgun (WGS) entry which is preliminary data.</text>
</comment>
<accession>J9FYL6</accession>
<dbReference type="Gene3D" id="3.40.50.300">
    <property type="entry name" value="P-loop containing nucleotide triphosphate hydrolases"/>
    <property type="match status" value="1"/>
</dbReference>
<organism evidence="2">
    <name type="scientific">gut metagenome</name>
    <dbReference type="NCBI Taxonomy" id="749906"/>
    <lineage>
        <taxon>unclassified sequences</taxon>
        <taxon>metagenomes</taxon>
        <taxon>organismal metagenomes</taxon>
    </lineage>
</organism>
<dbReference type="AlphaFoldDB" id="J9FYL6"/>
<dbReference type="InterPro" id="IPR027417">
    <property type="entry name" value="P-loop_NTPase"/>
</dbReference>
<evidence type="ECO:0000313" key="2">
    <source>
        <dbReference type="EMBL" id="EJW92464.1"/>
    </source>
</evidence>